<accession>A0A1A2NN72</accession>
<dbReference type="EMBL" id="LZKG01000087">
    <property type="protein sequence ID" value="OBI29459.1"/>
    <property type="molecule type" value="Genomic_DNA"/>
</dbReference>
<sequence>MAAPPEVHSAMLSTGPGPGPLLAASAAWAALSAEYDSAAAQLGAVLADSQGVWAGPTAEAYAAAHLPYLAWLQLAGTLSARTATQHEVIAAAYSSALAAMPTLAELAANHATHAVLLATNFFGVNTVPIAANEVDYARMWTQAATVMSTYQATTETARSLGHSSGSAQAGSATTGNGGGGGGGGNGGGGGGGNGGGGSFDLPTPAEIWQMLFGSDGQQVPGQGQPNWSPAEFLQNLSNFFNGNEKALAWLQQNLFQGPLTPAQWWQLATYFISWQTYRVVNWTLRSLRFLVQISPLLAGVGVNLSIANLAALAPLGGLSGLSGLSGLAGVAAPPVMPAPPAVAPVLPGAVTPSAPAPAAVAGSAAPSASAATLPAPAAPAGAPPPPAAPPAIGTEGTFHSYLVGWLPSSQGVAGSAGAKAARPATAAAAATAAAEPRHGAARNTGRRRGTLIDPGYRYEYLDGHDPGATPRVQQGTAGFAGTLGKAGVMSATGLAELTRDKFGGGPTVPMLPDSWGDAWPAEPT</sequence>
<feature type="domain" description="PPE" evidence="3">
    <location>
        <begin position="1"/>
        <end position="157"/>
    </location>
</feature>
<dbReference type="Gene3D" id="1.20.1260.20">
    <property type="entry name" value="PPE superfamily"/>
    <property type="match status" value="1"/>
</dbReference>
<gene>
    <name evidence="5" type="ORF">A5710_21680</name>
</gene>
<feature type="region of interest" description="Disordered" evidence="2">
    <location>
        <begin position="371"/>
        <end position="393"/>
    </location>
</feature>
<dbReference type="OrthoDB" id="4753487at2"/>
<dbReference type="InterPro" id="IPR038332">
    <property type="entry name" value="PPE_sf"/>
</dbReference>
<dbReference type="Pfam" id="PF18878">
    <property type="entry name" value="PPE-PPW"/>
    <property type="match status" value="1"/>
</dbReference>
<evidence type="ECO:0000313" key="6">
    <source>
        <dbReference type="Proteomes" id="UP000093943"/>
    </source>
</evidence>
<organism evidence="5 6">
    <name type="scientific">Mycolicibacter sinensis (strain JDM601)</name>
    <name type="common">Mycobacterium sinense</name>
    <dbReference type="NCBI Taxonomy" id="875328"/>
    <lineage>
        <taxon>Bacteria</taxon>
        <taxon>Bacillati</taxon>
        <taxon>Actinomycetota</taxon>
        <taxon>Actinomycetes</taxon>
        <taxon>Mycobacteriales</taxon>
        <taxon>Mycobacteriaceae</taxon>
        <taxon>Mycolicibacter</taxon>
    </lineage>
</organism>
<name>A0A1A2NN72_MYCSD</name>
<comment type="similarity">
    <text evidence="1">Belongs to the mycobacterial PPE family.</text>
</comment>
<dbReference type="AlphaFoldDB" id="A0A1A2NN72"/>
<feature type="region of interest" description="Disordered" evidence="2">
    <location>
        <begin position="505"/>
        <end position="524"/>
    </location>
</feature>
<dbReference type="Pfam" id="PF00823">
    <property type="entry name" value="PPE"/>
    <property type="match status" value="1"/>
</dbReference>
<feature type="domain" description="PPE-PPW subfamily C-terminal" evidence="4">
    <location>
        <begin position="475"/>
        <end position="515"/>
    </location>
</feature>
<feature type="compositionally biased region" description="Gly residues" evidence="2">
    <location>
        <begin position="175"/>
        <end position="198"/>
    </location>
</feature>
<feature type="region of interest" description="Disordered" evidence="2">
    <location>
        <begin position="157"/>
        <end position="199"/>
    </location>
</feature>
<dbReference type="Proteomes" id="UP000093943">
    <property type="component" value="Unassembled WGS sequence"/>
</dbReference>
<protein>
    <recommendedName>
        <fullName evidence="7">PPE family protein</fullName>
    </recommendedName>
</protein>
<dbReference type="PANTHER" id="PTHR46766">
    <property type="entry name" value="GLUTAMINE-RICH PROTEIN 2"/>
    <property type="match status" value="1"/>
</dbReference>
<dbReference type="PANTHER" id="PTHR46766:SF1">
    <property type="entry name" value="GLUTAMINE-RICH PROTEIN 2"/>
    <property type="match status" value="1"/>
</dbReference>
<evidence type="ECO:0000256" key="1">
    <source>
        <dbReference type="ARBA" id="ARBA00010652"/>
    </source>
</evidence>
<dbReference type="SUPFAM" id="SSF140459">
    <property type="entry name" value="PE/PPE dimer-like"/>
    <property type="match status" value="1"/>
</dbReference>
<feature type="compositionally biased region" description="Low complexity" evidence="2">
    <location>
        <begin position="159"/>
        <end position="172"/>
    </location>
</feature>
<dbReference type="InterPro" id="IPR000030">
    <property type="entry name" value="PPE_dom"/>
</dbReference>
<comment type="caution">
    <text evidence="5">The sequence shown here is derived from an EMBL/GenBank/DDBJ whole genome shotgun (WGS) entry which is preliminary data.</text>
</comment>
<evidence type="ECO:0008006" key="7">
    <source>
        <dbReference type="Google" id="ProtNLM"/>
    </source>
</evidence>
<evidence type="ECO:0000313" key="5">
    <source>
        <dbReference type="EMBL" id="OBI29459.1"/>
    </source>
</evidence>
<feature type="compositionally biased region" description="Low complexity" evidence="2">
    <location>
        <begin position="371"/>
        <end position="380"/>
    </location>
</feature>
<feature type="region of interest" description="Disordered" evidence="2">
    <location>
        <begin position="429"/>
        <end position="449"/>
    </location>
</feature>
<proteinExistence type="inferred from homology"/>
<evidence type="ECO:0000259" key="3">
    <source>
        <dbReference type="Pfam" id="PF00823"/>
    </source>
</evidence>
<reference evidence="6" key="1">
    <citation type="submission" date="2016-06" db="EMBL/GenBank/DDBJ databases">
        <authorList>
            <person name="Sutton G."/>
            <person name="Brinkac L."/>
            <person name="Sanka R."/>
            <person name="Adams M."/>
            <person name="Lau E."/>
            <person name="Sam S."/>
            <person name="Sreng N."/>
            <person name="Him V."/>
            <person name="Kerleguer A."/>
            <person name="Cheng S."/>
        </authorList>
    </citation>
    <scope>NUCLEOTIDE SEQUENCE [LARGE SCALE GENOMIC DNA]</scope>
    <source>
        <strain evidence="6">E1876</strain>
    </source>
</reference>
<evidence type="ECO:0000256" key="2">
    <source>
        <dbReference type="SAM" id="MobiDB-lite"/>
    </source>
</evidence>
<dbReference type="GO" id="GO:0052572">
    <property type="term" value="P:response to host immune response"/>
    <property type="evidence" value="ECO:0007669"/>
    <property type="project" value="TreeGrafter"/>
</dbReference>
<evidence type="ECO:0000259" key="4">
    <source>
        <dbReference type="Pfam" id="PF18878"/>
    </source>
</evidence>
<dbReference type="InterPro" id="IPR043641">
    <property type="entry name" value="PPE-PPW_C"/>
</dbReference>